<dbReference type="AlphaFoldDB" id="A0A0U2V0D5"/>
<dbReference type="InterPro" id="IPR001240">
    <property type="entry name" value="PRAI_dom"/>
</dbReference>
<keyword evidence="5 8" id="KW-0822">Tryptophan biosynthesis</keyword>
<dbReference type="GO" id="GO:0004640">
    <property type="term" value="F:phosphoribosylanthranilate isomerase activity"/>
    <property type="evidence" value="ECO:0007669"/>
    <property type="project" value="UniProtKB-UniRule"/>
</dbReference>
<keyword evidence="4 8" id="KW-0028">Amino-acid biosynthesis</keyword>
<dbReference type="EMBL" id="CP011266">
    <property type="protein sequence ID" value="ALT67986.1"/>
    <property type="molecule type" value="Genomic_DNA"/>
</dbReference>
<dbReference type="InterPro" id="IPR013785">
    <property type="entry name" value="Aldolase_TIM"/>
</dbReference>
<evidence type="ECO:0000313" key="10">
    <source>
        <dbReference type="EMBL" id="ALT67986.1"/>
    </source>
</evidence>
<dbReference type="PANTHER" id="PTHR42894:SF1">
    <property type="entry name" value="N-(5'-PHOSPHORIBOSYL)ANTHRANILATE ISOMERASE"/>
    <property type="match status" value="1"/>
</dbReference>
<evidence type="ECO:0000256" key="8">
    <source>
        <dbReference type="HAMAP-Rule" id="MF_00135"/>
    </source>
</evidence>
<dbReference type="InterPro" id="IPR011060">
    <property type="entry name" value="RibuloseP-bd_barrel"/>
</dbReference>
<sequence length="200" mass="22417">MAKIKICGLKRLDDIEIINKYKPDYVGFVFADSKRKVSHDLARQMKENLDSSITSVGVFVDADADEIIGLYDGGIIDIAQLHGSESEEFIKLLKQKSNYQLKIINAIEMSGDKNLLEYDESIADYLLLDSGKGSGKTFDWCLIRKDLKKEFFLAGGLNADNISRAIEEFDPYAVDLSSGVETNGYKDELKIKEVMEAIND</sequence>
<accession>A0A0U2V0D5</accession>
<keyword evidence="11" id="KW-1185">Reference proteome</keyword>
<dbReference type="InterPro" id="IPR044643">
    <property type="entry name" value="TrpF_fam"/>
</dbReference>
<evidence type="ECO:0000256" key="2">
    <source>
        <dbReference type="ARBA" id="ARBA00004664"/>
    </source>
</evidence>
<comment type="catalytic activity">
    <reaction evidence="1 8">
        <text>N-(5-phospho-beta-D-ribosyl)anthranilate = 1-(2-carboxyphenylamino)-1-deoxy-D-ribulose 5-phosphate</text>
        <dbReference type="Rhea" id="RHEA:21540"/>
        <dbReference type="ChEBI" id="CHEBI:18277"/>
        <dbReference type="ChEBI" id="CHEBI:58613"/>
        <dbReference type="EC" id="5.3.1.24"/>
    </reaction>
</comment>
<evidence type="ECO:0000313" key="11">
    <source>
        <dbReference type="Proteomes" id="UP000067738"/>
    </source>
</evidence>
<evidence type="ECO:0000256" key="1">
    <source>
        <dbReference type="ARBA" id="ARBA00001164"/>
    </source>
</evidence>
<organism evidence="10 11">
    <name type="scientific">Methanobrevibacter millerae</name>
    <dbReference type="NCBI Taxonomy" id="230361"/>
    <lineage>
        <taxon>Archaea</taxon>
        <taxon>Methanobacteriati</taxon>
        <taxon>Methanobacteriota</taxon>
        <taxon>Methanomada group</taxon>
        <taxon>Methanobacteria</taxon>
        <taxon>Methanobacteriales</taxon>
        <taxon>Methanobacteriaceae</taxon>
        <taxon>Methanobrevibacter</taxon>
    </lineage>
</organism>
<dbReference type="GO" id="GO:0000162">
    <property type="term" value="P:L-tryptophan biosynthetic process"/>
    <property type="evidence" value="ECO:0007669"/>
    <property type="project" value="UniProtKB-UniRule"/>
</dbReference>
<gene>
    <name evidence="8 10" type="primary">trpF</name>
    <name evidence="10" type="ORF">sm9_0177</name>
</gene>
<dbReference type="PATRIC" id="fig|230361.4.peg.178"/>
<evidence type="ECO:0000256" key="7">
    <source>
        <dbReference type="ARBA" id="ARBA00023235"/>
    </source>
</evidence>
<dbReference type="EC" id="5.3.1.24" evidence="8"/>
<comment type="pathway">
    <text evidence="2 8">Amino-acid biosynthesis; L-tryptophan biosynthesis; L-tryptophan from chorismate: step 3/5.</text>
</comment>
<dbReference type="PANTHER" id="PTHR42894">
    <property type="entry name" value="N-(5'-PHOSPHORIBOSYL)ANTHRANILATE ISOMERASE"/>
    <property type="match status" value="1"/>
</dbReference>
<keyword evidence="6 8" id="KW-0057">Aromatic amino acid biosynthesis</keyword>
<dbReference type="Proteomes" id="UP000067738">
    <property type="component" value="Chromosome"/>
</dbReference>
<dbReference type="Gene3D" id="3.20.20.70">
    <property type="entry name" value="Aldolase class I"/>
    <property type="match status" value="1"/>
</dbReference>
<dbReference type="Pfam" id="PF00697">
    <property type="entry name" value="PRAI"/>
    <property type="match status" value="1"/>
</dbReference>
<evidence type="ECO:0000259" key="9">
    <source>
        <dbReference type="Pfam" id="PF00697"/>
    </source>
</evidence>
<dbReference type="RefSeq" id="WP_058738344.1">
    <property type="nucleotide sequence ID" value="NZ_CP011266.1"/>
</dbReference>
<evidence type="ECO:0000256" key="5">
    <source>
        <dbReference type="ARBA" id="ARBA00022822"/>
    </source>
</evidence>
<evidence type="ECO:0000256" key="3">
    <source>
        <dbReference type="ARBA" id="ARBA00007571"/>
    </source>
</evidence>
<reference evidence="10 11" key="1">
    <citation type="submission" date="2015-04" db="EMBL/GenBank/DDBJ databases">
        <title>The complete genome sequence of the rumen methanogen Methanobrevibacter millerae SM9.</title>
        <authorList>
            <person name="Leahy S.C."/>
            <person name="Kelly W.J."/>
            <person name="Pacheco D.M."/>
            <person name="Li D."/>
            <person name="Altermann E."/>
            <person name="Attwood G.T."/>
        </authorList>
    </citation>
    <scope>NUCLEOTIDE SEQUENCE [LARGE SCALE GENOMIC DNA]</scope>
    <source>
        <strain evidence="10 11">SM9</strain>
    </source>
</reference>
<keyword evidence="7 8" id="KW-0413">Isomerase</keyword>
<feature type="domain" description="N-(5'phosphoribosyl) anthranilate isomerase (PRAI)" evidence="9">
    <location>
        <begin position="4"/>
        <end position="196"/>
    </location>
</feature>
<name>A0A0U2V0D5_9EURY</name>
<comment type="similarity">
    <text evidence="3 8">Belongs to the TrpF family.</text>
</comment>
<protein>
    <recommendedName>
        <fullName evidence="8">N-(5'-phosphoribosyl)anthranilate isomerase</fullName>
        <shortName evidence="8">PRAI</shortName>
        <ecNumber evidence="8">5.3.1.24</ecNumber>
    </recommendedName>
</protein>
<dbReference type="SUPFAM" id="SSF51366">
    <property type="entry name" value="Ribulose-phoshate binding barrel"/>
    <property type="match status" value="1"/>
</dbReference>
<dbReference type="GeneID" id="69101388"/>
<dbReference type="CDD" id="cd00405">
    <property type="entry name" value="PRAI"/>
    <property type="match status" value="1"/>
</dbReference>
<dbReference type="HAMAP" id="MF_00135">
    <property type="entry name" value="PRAI"/>
    <property type="match status" value="1"/>
</dbReference>
<evidence type="ECO:0000256" key="6">
    <source>
        <dbReference type="ARBA" id="ARBA00023141"/>
    </source>
</evidence>
<evidence type="ECO:0000256" key="4">
    <source>
        <dbReference type="ARBA" id="ARBA00022605"/>
    </source>
</evidence>
<proteinExistence type="inferred from homology"/>
<dbReference type="KEGG" id="mmil:sm9_0177"/>
<dbReference type="UniPathway" id="UPA00035">
    <property type="reaction ID" value="UER00042"/>
</dbReference>